<proteinExistence type="predicted"/>
<protein>
    <submittedName>
        <fullName evidence="2">Uncharacterized protein</fullName>
    </submittedName>
</protein>
<dbReference type="RefSeq" id="WP_134750616.1">
    <property type="nucleotide sequence ID" value="NZ_MYFO02000001.1"/>
</dbReference>
<feature type="coiled-coil region" evidence="1">
    <location>
        <begin position="49"/>
        <end position="76"/>
    </location>
</feature>
<dbReference type="OrthoDB" id="2667009at2"/>
<organism evidence="2 3">
    <name type="scientific">Paenibacillus athensensis</name>
    <dbReference type="NCBI Taxonomy" id="1967502"/>
    <lineage>
        <taxon>Bacteria</taxon>
        <taxon>Bacillati</taxon>
        <taxon>Bacillota</taxon>
        <taxon>Bacilli</taxon>
        <taxon>Bacillales</taxon>
        <taxon>Paenibacillaceae</taxon>
        <taxon>Paenibacillus</taxon>
    </lineage>
</organism>
<gene>
    <name evidence="2" type="ORF">B5M42_05620</name>
</gene>
<comment type="caution">
    <text evidence="2">The sequence shown here is derived from an EMBL/GenBank/DDBJ whole genome shotgun (WGS) entry which is preliminary data.</text>
</comment>
<evidence type="ECO:0000256" key="1">
    <source>
        <dbReference type="SAM" id="Coils"/>
    </source>
</evidence>
<evidence type="ECO:0000313" key="2">
    <source>
        <dbReference type="EMBL" id="TFE90146.1"/>
    </source>
</evidence>
<accession>A0A4Y8Q734</accession>
<keyword evidence="1" id="KW-0175">Coiled coil</keyword>
<evidence type="ECO:0000313" key="3">
    <source>
        <dbReference type="Proteomes" id="UP000298246"/>
    </source>
</evidence>
<dbReference type="AlphaFoldDB" id="A0A4Y8Q734"/>
<keyword evidence="3" id="KW-1185">Reference proteome</keyword>
<sequence>MNETVSIDQEQAYRSMEAIALELQGLHAGVSHLRQVYADAAASSDLTFIKMLEDKYASLTKEFAKLVETVDEMLNKWQVSKEG</sequence>
<reference evidence="2 3" key="1">
    <citation type="submission" date="2017-03" db="EMBL/GenBank/DDBJ databases">
        <title>Isolation of Levoglucosan Utilizing Bacteria.</title>
        <authorList>
            <person name="Arya A.S."/>
        </authorList>
    </citation>
    <scope>NUCLEOTIDE SEQUENCE [LARGE SCALE GENOMIC DNA]</scope>
    <source>
        <strain evidence="2 3">MEC069</strain>
    </source>
</reference>
<name>A0A4Y8Q734_9BACL</name>
<dbReference type="Proteomes" id="UP000298246">
    <property type="component" value="Unassembled WGS sequence"/>
</dbReference>
<dbReference type="EMBL" id="MYFO01000005">
    <property type="protein sequence ID" value="TFE90146.1"/>
    <property type="molecule type" value="Genomic_DNA"/>
</dbReference>